<dbReference type="InterPro" id="IPR045275">
    <property type="entry name" value="MscS_archaea/bacteria_type"/>
</dbReference>
<keyword evidence="4 7" id="KW-0812">Transmembrane</keyword>
<feature type="domain" description="Mechanosensitive ion channel MscS C-terminal" evidence="9">
    <location>
        <begin position="180"/>
        <end position="261"/>
    </location>
</feature>
<dbReference type="InterPro" id="IPR006685">
    <property type="entry name" value="MscS_channel_2nd"/>
</dbReference>
<evidence type="ECO:0000259" key="10">
    <source>
        <dbReference type="Pfam" id="PF21088"/>
    </source>
</evidence>
<dbReference type="EMBL" id="ACEC01000091">
    <property type="protein sequence ID" value="EEG29800.1"/>
    <property type="molecule type" value="Genomic_DNA"/>
</dbReference>
<feature type="transmembrane region" description="Helical" evidence="7">
    <location>
        <begin position="20"/>
        <end position="38"/>
    </location>
</feature>
<evidence type="ECO:0000313" key="12">
    <source>
        <dbReference type="Proteomes" id="UP000003340"/>
    </source>
</evidence>
<feature type="transmembrane region" description="Helical" evidence="7">
    <location>
        <begin position="85"/>
        <end position="104"/>
    </location>
</feature>
<gene>
    <name evidence="11" type="ORF">CLOSTMETH_02633</name>
</gene>
<reference evidence="11 12" key="2">
    <citation type="submission" date="2009-02" db="EMBL/GenBank/DDBJ databases">
        <title>Draft genome sequence of Clostridium methylpentosum (DSM 5476).</title>
        <authorList>
            <person name="Sudarsanam P."/>
            <person name="Ley R."/>
            <person name="Guruge J."/>
            <person name="Turnbaugh P.J."/>
            <person name="Mahowald M."/>
            <person name="Liep D."/>
            <person name="Gordon J."/>
        </authorList>
    </citation>
    <scope>NUCLEOTIDE SEQUENCE [LARGE SCALE GENOMIC DNA]</scope>
    <source>
        <strain evidence="11 12">DSM 5476</strain>
    </source>
</reference>
<comment type="caution">
    <text evidence="11">The sequence shown here is derived from an EMBL/GenBank/DDBJ whole genome shotgun (WGS) entry which is preliminary data.</text>
</comment>
<dbReference type="InterPro" id="IPR023408">
    <property type="entry name" value="MscS_beta-dom_sf"/>
</dbReference>
<dbReference type="GO" id="GO:0008381">
    <property type="term" value="F:mechanosensitive monoatomic ion channel activity"/>
    <property type="evidence" value="ECO:0007669"/>
    <property type="project" value="InterPro"/>
</dbReference>
<dbReference type="InterPro" id="IPR049142">
    <property type="entry name" value="MS_channel_1st"/>
</dbReference>
<organism evidence="11 12">
    <name type="scientific">[Clostridium] methylpentosum DSM 5476</name>
    <dbReference type="NCBI Taxonomy" id="537013"/>
    <lineage>
        <taxon>Bacteria</taxon>
        <taxon>Bacillati</taxon>
        <taxon>Bacillota</taxon>
        <taxon>Clostridia</taxon>
        <taxon>Eubacteriales</taxon>
        <taxon>Oscillospiraceae</taxon>
        <taxon>Oscillospiraceae incertae sedis</taxon>
    </lineage>
</organism>
<dbReference type="Pfam" id="PF21088">
    <property type="entry name" value="MS_channel_1st"/>
    <property type="match status" value="1"/>
</dbReference>
<feature type="domain" description="Mechanosensitive ion channel MscS" evidence="8">
    <location>
        <begin position="106"/>
        <end position="172"/>
    </location>
</feature>
<evidence type="ECO:0000256" key="5">
    <source>
        <dbReference type="ARBA" id="ARBA00022989"/>
    </source>
</evidence>
<dbReference type="SUPFAM" id="SSF82861">
    <property type="entry name" value="Mechanosensitive channel protein MscS (YggB), transmembrane region"/>
    <property type="match status" value="1"/>
</dbReference>
<dbReference type="eggNOG" id="COG3264">
    <property type="taxonomic scope" value="Bacteria"/>
</dbReference>
<dbReference type="STRING" id="537013.CLOSTMETH_02633"/>
<evidence type="ECO:0000256" key="7">
    <source>
        <dbReference type="SAM" id="Phobius"/>
    </source>
</evidence>
<dbReference type="Proteomes" id="UP000003340">
    <property type="component" value="Unassembled WGS sequence"/>
</dbReference>
<dbReference type="PANTHER" id="PTHR30221:SF1">
    <property type="entry name" value="SMALL-CONDUCTANCE MECHANOSENSITIVE CHANNEL"/>
    <property type="match status" value="1"/>
</dbReference>
<dbReference type="PANTHER" id="PTHR30221">
    <property type="entry name" value="SMALL-CONDUCTANCE MECHANOSENSITIVE CHANNEL"/>
    <property type="match status" value="1"/>
</dbReference>
<evidence type="ECO:0000256" key="4">
    <source>
        <dbReference type="ARBA" id="ARBA00022692"/>
    </source>
</evidence>
<sequence length="277" mass="30945">MMFNDMETTLNTLKEFALKYGGKLLFCLIVFLIGRILCKALIKITKKGMNKAGTGEGVINLITILIKAVFYIVIALVVLDAFDVPTTSFVALFSAIGLAISLAVKDTLANFAEGLMLLITKPFKIGDYIETEGVQGTVQRIELVYTRLLTVDNKVVLIPNGEISGARITNYSAEPTRRLDLVFSIGYSDDIDRAKQVIEEIVDNHPYALKEPAPFIRVIEHGASSIDIAARIWVATEHYWDLNFDMKEMVKTEFDRHGINIPYPHMDINILKNGTED</sequence>
<proteinExistence type="inferred from homology"/>
<dbReference type="Pfam" id="PF00924">
    <property type="entry name" value="MS_channel_2nd"/>
    <property type="match status" value="1"/>
</dbReference>
<comment type="similarity">
    <text evidence="2">Belongs to the MscS (TC 1.A.23) family.</text>
</comment>
<evidence type="ECO:0000259" key="9">
    <source>
        <dbReference type="Pfam" id="PF21082"/>
    </source>
</evidence>
<dbReference type="InterPro" id="IPR011014">
    <property type="entry name" value="MscS_channel_TM-2"/>
</dbReference>
<feature type="domain" description="Mechanosensitive ion channel transmembrane helices 2/3" evidence="10">
    <location>
        <begin position="65"/>
        <end position="105"/>
    </location>
</feature>
<keyword evidence="12" id="KW-1185">Reference proteome</keyword>
<dbReference type="InterPro" id="IPR006686">
    <property type="entry name" value="MscS_channel_CS"/>
</dbReference>
<dbReference type="InterPro" id="IPR011066">
    <property type="entry name" value="MscS_channel_C_sf"/>
</dbReference>
<protein>
    <submittedName>
        <fullName evidence="11">Transporter, small conductance mechanosensitive ion channel MscS family protein</fullName>
    </submittedName>
</protein>
<dbReference type="PROSITE" id="PS01246">
    <property type="entry name" value="UPF0003"/>
    <property type="match status" value="1"/>
</dbReference>
<accession>C0EFJ1</accession>
<dbReference type="HOGENOM" id="CLU_037945_1_1_9"/>
<name>C0EFJ1_9FIRM</name>
<keyword evidence="3" id="KW-1003">Cell membrane</keyword>
<dbReference type="SUPFAM" id="SSF50182">
    <property type="entry name" value="Sm-like ribonucleoproteins"/>
    <property type="match status" value="1"/>
</dbReference>
<evidence type="ECO:0000256" key="3">
    <source>
        <dbReference type="ARBA" id="ARBA00022475"/>
    </source>
</evidence>
<reference evidence="11 12" key="1">
    <citation type="submission" date="2009-01" db="EMBL/GenBank/DDBJ databases">
        <authorList>
            <person name="Fulton L."/>
            <person name="Clifton S."/>
            <person name="Fulton B."/>
            <person name="Xu J."/>
            <person name="Minx P."/>
            <person name="Pepin K.H."/>
            <person name="Johnson M."/>
            <person name="Bhonagiri V."/>
            <person name="Nash W.E."/>
            <person name="Mardis E.R."/>
            <person name="Wilson R.K."/>
        </authorList>
    </citation>
    <scope>NUCLEOTIDE SEQUENCE [LARGE SCALE GENOMIC DNA]</scope>
    <source>
        <strain evidence="11 12">DSM 5476</strain>
    </source>
</reference>
<dbReference type="Gene3D" id="1.10.287.1260">
    <property type="match status" value="1"/>
</dbReference>
<dbReference type="AlphaFoldDB" id="C0EFJ1"/>
<evidence type="ECO:0000256" key="1">
    <source>
        <dbReference type="ARBA" id="ARBA00004651"/>
    </source>
</evidence>
<keyword evidence="5 7" id="KW-1133">Transmembrane helix</keyword>
<dbReference type="Pfam" id="PF21082">
    <property type="entry name" value="MS_channel_3rd"/>
    <property type="match status" value="1"/>
</dbReference>
<evidence type="ECO:0000313" key="11">
    <source>
        <dbReference type="EMBL" id="EEG29800.1"/>
    </source>
</evidence>
<keyword evidence="6 7" id="KW-0472">Membrane</keyword>
<feature type="transmembrane region" description="Helical" evidence="7">
    <location>
        <begin position="58"/>
        <end position="79"/>
    </location>
</feature>
<dbReference type="Gene3D" id="3.30.70.100">
    <property type="match status" value="1"/>
</dbReference>
<comment type="subcellular location">
    <subcellularLocation>
        <location evidence="1">Cell membrane</location>
        <topology evidence="1">Multi-pass membrane protein</topology>
    </subcellularLocation>
</comment>
<dbReference type="InterPro" id="IPR010920">
    <property type="entry name" value="LSM_dom_sf"/>
</dbReference>
<dbReference type="InterPro" id="IPR049278">
    <property type="entry name" value="MS_channel_C"/>
</dbReference>
<dbReference type="SUPFAM" id="SSF82689">
    <property type="entry name" value="Mechanosensitive channel protein MscS (YggB), C-terminal domain"/>
    <property type="match status" value="1"/>
</dbReference>
<evidence type="ECO:0000256" key="6">
    <source>
        <dbReference type="ARBA" id="ARBA00023136"/>
    </source>
</evidence>
<evidence type="ECO:0000259" key="8">
    <source>
        <dbReference type="Pfam" id="PF00924"/>
    </source>
</evidence>
<evidence type="ECO:0000256" key="2">
    <source>
        <dbReference type="ARBA" id="ARBA00008017"/>
    </source>
</evidence>
<dbReference type="GO" id="GO:0005886">
    <property type="term" value="C:plasma membrane"/>
    <property type="evidence" value="ECO:0007669"/>
    <property type="project" value="UniProtKB-SubCell"/>
</dbReference>
<dbReference type="Gene3D" id="2.30.30.60">
    <property type="match status" value="1"/>
</dbReference>